<dbReference type="RefSeq" id="WP_132005778.1">
    <property type="nucleotide sequence ID" value="NZ_JBHUNN010000002.1"/>
</dbReference>
<gene>
    <name evidence="2" type="ORF">EV666_105140</name>
</gene>
<feature type="transmembrane region" description="Helical" evidence="1">
    <location>
        <begin position="63"/>
        <end position="83"/>
    </location>
</feature>
<organism evidence="2 3">
    <name type="scientific">Camelimonas lactis</name>
    <dbReference type="NCBI Taxonomy" id="659006"/>
    <lineage>
        <taxon>Bacteria</taxon>
        <taxon>Pseudomonadati</taxon>
        <taxon>Pseudomonadota</taxon>
        <taxon>Alphaproteobacteria</taxon>
        <taxon>Hyphomicrobiales</taxon>
        <taxon>Chelatococcaceae</taxon>
        <taxon>Camelimonas</taxon>
    </lineage>
</organism>
<evidence type="ECO:0000313" key="2">
    <source>
        <dbReference type="EMBL" id="TCO13769.1"/>
    </source>
</evidence>
<name>A0A4V2RXG8_9HYPH</name>
<evidence type="ECO:0000313" key="3">
    <source>
        <dbReference type="Proteomes" id="UP000294881"/>
    </source>
</evidence>
<keyword evidence="1" id="KW-0472">Membrane</keyword>
<proteinExistence type="predicted"/>
<sequence length="151" mass="16417">MGLELQSPYAGEPPRELVPAMRRGWAGRCPACGEGRIFGRFLKVSPACAACGEELSHHRADDLPPYLVITIVAHVVGTGILLAETYMEWPVWAHMSLWPALTIILGLWLMQPVKGAVIGLQWAHRMHGFGEGDDSAHLADGGPPRPAPRHS</sequence>
<dbReference type="Proteomes" id="UP000294881">
    <property type="component" value="Unassembled WGS sequence"/>
</dbReference>
<dbReference type="Pfam" id="PF06170">
    <property type="entry name" value="DUF983"/>
    <property type="match status" value="1"/>
</dbReference>
<keyword evidence="3" id="KW-1185">Reference proteome</keyword>
<evidence type="ECO:0000256" key="1">
    <source>
        <dbReference type="SAM" id="Phobius"/>
    </source>
</evidence>
<dbReference type="EMBL" id="SLWL01000005">
    <property type="protein sequence ID" value="TCO13769.1"/>
    <property type="molecule type" value="Genomic_DNA"/>
</dbReference>
<keyword evidence="1" id="KW-1133">Transmembrane helix</keyword>
<dbReference type="InterPro" id="IPR009325">
    <property type="entry name" value="DUF983"/>
</dbReference>
<feature type="transmembrane region" description="Helical" evidence="1">
    <location>
        <begin position="89"/>
        <end position="110"/>
    </location>
</feature>
<accession>A0A4V2RXG8</accession>
<reference evidence="2 3" key="1">
    <citation type="submission" date="2019-03" db="EMBL/GenBank/DDBJ databases">
        <title>Genomic Encyclopedia of Type Strains, Phase IV (KMG-IV): sequencing the most valuable type-strain genomes for metagenomic binning, comparative biology and taxonomic classification.</title>
        <authorList>
            <person name="Goeker M."/>
        </authorList>
    </citation>
    <scope>NUCLEOTIDE SEQUENCE [LARGE SCALE GENOMIC DNA]</scope>
    <source>
        <strain evidence="2 3">DSM 22958</strain>
    </source>
</reference>
<protein>
    <submittedName>
        <fullName evidence="2">Uncharacterized protein (DUF983 family)</fullName>
    </submittedName>
</protein>
<dbReference type="OrthoDB" id="9799456at2"/>
<keyword evidence="1" id="KW-0812">Transmembrane</keyword>
<dbReference type="AlphaFoldDB" id="A0A4V2RXG8"/>
<comment type="caution">
    <text evidence="2">The sequence shown here is derived from an EMBL/GenBank/DDBJ whole genome shotgun (WGS) entry which is preliminary data.</text>
</comment>